<proteinExistence type="predicted"/>
<feature type="transmembrane region" description="Helical" evidence="1">
    <location>
        <begin position="13"/>
        <end position="31"/>
    </location>
</feature>
<sequence>MDIFINIVNKIPATFWGVVVGSLFTIIGITITNNSNNKRLLTQLKHERDIKKQERELTLKKEIYLAATEAISLGLSLASRLSDLNITYNKVIEPFLDKSSSIAKIYVVAKDDTIKSTTIFMEELSGILLNISRKRIQLNVMSDKMSLIQKQIDQSTIERDYMTSLMKQFNLAGASDSQRLSVFQHNYDVEAGKIKTLSAEKLELELKLFAEQMALAQECQSKTSILNKLIIPIITNIRAELELPFDELSYTKIIEESQKKQSNYLNQFIAGVTKDLEQVITKEIDKEKELINV</sequence>
<name>A0A5A9X8V4_9BACT</name>
<evidence type="ECO:0000313" key="2">
    <source>
        <dbReference type="EMBL" id="KAA0888061.1"/>
    </source>
</evidence>
<evidence type="ECO:0000313" key="3">
    <source>
        <dbReference type="Proteomes" id="UP000324298"/>
    </source>
</evidence>
<keyword evidence="1" id="KW-1133">Transmembrane helix</keyword>
<keyword evidence="3" id="KW-1185">Reference proteome</keyword>
<evidence type="ECO:0000256" key="1">
    <source>
        <dbReference type="SAM" id="Phobius"/>
    </source>
</evidence>
<dbReference type="OrthoDB" id="5332769at2"/>
<dbReference type="RefSeq" id="WP_149309602.1">
    <property type="nucleotide sequence ID" value="NZ_SRSD01000012.1"/>
</dbReference>
<keyword evidence="1" id="KW-0812">Transmembrane</keyword>
<dbReference type="EMBL" id="SRSD01000012">
    <property type="protein sequence ID" value="KAA0888061.1"/>
    <property type="molecule type" value="Genomic_DNA"/>
</dbReference>
<dbReference type="AlphaFoldDB" id="A0A5A9X8V4"/>
<gene>
    <name evidence="2" type="ORF">ET418_16810</name>
</gene>
<dbReference type="Proteomes" id="UP000324298">
    <property type="component" value="Unassembled WGS sequence"/>
</dbReference>
<protein>
    <submittedName>
        <fullName evidence="2">Uncharacterized protein</fullName>
    </submittedName>
</protein>
<organism evidence="2 3">
    <name type="scientific">Oryzomonas rubra</name>
    <dbReference type="NCBI Taxonomy" id="2509454"/>
    <lineage>
        <taxon>Bacteria</taxon>
        <taxon>Pseudomonadati</taxon>
        <taxon>Thermodesulfobacteriota</taxon>
        <taxon>Desulfuromonadia</taxon>
        <taxon>Geobacterales</taxon>
        <taxon>Geobacteraceae</taxon>
        <taxon>Oryzomonas</taxon>
    </lineage>
</organism>
<keyword evidence="1" id="KW-0472">Membrane</keyword>
<accession>A0A5A9X8V4</accession>
<reference evidence="2 3" key="1">
    <citation type="submission" date="2019-04" db="EMBL/GenBank/DDBJ databases">
        <title>Geobacter ruber sp. nov., ferric-reducing bacteria isolated from paddy soil.</title>
        <authorList>
            <person name="Xu Z."/>
            <person name="Masuda Y."/>
            <person name="Itoh H."/>
            <person name="Senoo K."/>
        </authorList>
    </citation>
    <scope>NUCLEOTIDE SEQUENCE [LARGE SCALE GENOMIC DNA]</scope>
    <source>
        <strain evidence="2 3">Red88</strain>
    </source>
</reference>
<comment type="caution">
    <text evidence="2">The sequence shown here is derived from an EMBL/GenBank/DDBJ whole genome shotgun (WGS) entry which is preliminary data.</text>
</comment>